<proteinExistence type="inferred from homology"/>
<dbReference type="PANTHER" id="PTHR43133">
    <property type="entry name" value="RNA POLYMERASE ECF-TYPE SIGMA FACTO"/>
    <property type="match status" value="1"/>
</dbReference>
<dbReference type="InterPro" id="IPR039425">
    <property type="entry name" value="RNA_pol_sigma-70-like"/>
</dbReference>
<accession>A0AAP2GPA8</accession>
<dbReference type="SUPFAM" id="SSF88946">
    <property type="entry name" value="Sigma2 domain of RNA polymerase sigma factors"/>
    <property type="match status" value="1"/>
</dbReference>
<feature type="domain" description="RNA polymerase sigma factor 70 region 4 type 2" evidence="5">
    <location>
        <begin position="126"/>
        <end position="178"/>
    </location>
</feature>
<keyword evidence="3" id="KW-0731">Sigma factor</keyword>
<dbReference type="SUPFAM" id="SSF88659">
    <property type="entry name" value="Sigma3 and sigma4 domains of RNA polymerase sigma factors"/>
    <property type="match status" value="1"/>
</dbReference>
<organism evidence="6 7">
    <name type="scientific">Dawidia cretensis</name>
    <dbReference type="NCBI Taxonomy" id="2782350"/>
    <lineage>
        <taxon>Bacteria</taxon>
        <taxon>Pseudomonadati</taxon>
        <taxon>Bacteroidota</taxon>
        <taxon>Cytophagia</taxon>
        <taxon>Cytophagales</taxon>
        <taxon>Chryseotaleaceae</taxon>
        <taxon>Dawidia</taxon>
    </lineage>
</organism>
<protein>
    <submittedName>
        <fullName evidence="6">Sigma-70 family RNA polymerase sigma factor</fullName>
    </submittedName>
</protein>
<dbReference type="InterPro" id="IPR036388">
    <property type="entry name" value="WH-like_DNA-bd_sf"/>
</dbReference>
<dbReference type="CDD" id="cd06171">
    <property type="entry name" value="Sigma70_r4"/>
    <property type="match status" value="1"/>
</dbReference>
<dbReference type="GO" id="GO:0003677">
    <property type="term" value="F:DNA binding"/>
    <property type="evidence" value="ECO:0007669"/>
    <property type="project" value="InterPro"/>
</dbReference>
<dbReference type="GO" id="GO:0016987">
    <property type="term" value="F:sigma factor activity"/>
    <property type="evidence" value="ECO:0007669"/>
    <property type="project" value="UniProtKB-KW"/>
</dbReference>
<comment type="caution">
    <text evidence="6">The sequence shown here is derived from an EMBL/GenBank/DDBJ whole genome shotgun (WGS) entry which is preliminary data.</text>
</comment>
<keyword evidence="7" id="KW-1185">Reference proteome</keyword>
<dbReference type="Gene3D" id="1.10.1740.10">
    <property type="match status" value="1"/>
</dbReference>
<dbReference type="NCBIfam" id="TIGR02937">
    <property type="entry name" value="sigma70-ECF"/>
    <property type="match status" value="1"/>
</dbReference>
<evidence type="ECO:0000259" key="5">
    <source>
        <dbReference type="Pfam" id="PF08281"/>
    </source>
</evidence>
<evidence type="ECO:0000256" key="1">
    <source>
        <dbReference type="ARBA" id="ARBA00010641"/>
    </source>
</evidence>
<dbReference type="InterPro" id="IPR014284">
    <property type="entry name" value="RNA_pol_sigma-70_dom"/>
</dbReference>
<reference evidence="6 7" key="1">
    <citation type="submission" date="2021-05" db="EMBL/GenBank/DDBJ databases">
        <title>A Polyphasic approach of four new species of the genus Ohtaekwangia: Ohtaekwangia histidinii sp. nov., Ohtaekwangia cretensis sp. nov., Ohtaekwangia indiensis sp. nov., Ohtaekwangia reichenbachii sp. nov. from diverse environment.</title>
        <authorList>
            <person name="Octaviana S."/>
        </authorList>
    </citation>
    <scope>NUCLEOTIDE SEQUENCE [LARGE SCALE GENOMIC DNA]</scope>
    <source>
        <strain evidence="6 7">PWU5</strain>
    </source>
</reference>
<evidence type="ECO:0000256" key="4">
    <source>
        <dbReference type="ARBA" id="ARBA00023163"/>
    </source>
</evidence>
<dbReference type="GO" id="GO:0006352">
    <property type="term" value="P:DNA-templated transcription initiation"/>
    <property type="evidence" value="ECO:0007669"/>
    <property type="project" value="InterPro"/>
</dbReference>
<evidence type="ECO:0000313" key="7">
    <source>
        <dbReference type="Proteomes" id="UP001319080"/>
    </source>
</evidence>
<dbReference type="InterPro" id="IPR013249">
    <property type="entry name" value="RNA_pol_sigma70_r4_t2"/>
</dbReference>
<dbReference type="AlphaFoldDB" id="A0AAP2GPA8"/>
<evidence type="ECO:0000313" key="6">
    <source>
        <dbReference type="EMBL" id="MBT1708431.1"/>
    </source>
</evidence>
<dbReference type="RefSeq" id="WP_254084022.1">
    <property type="nucleotide sequence ID" value="NZ_JAHESE010000006.1"/>
</dbReference>
<dbReference type="PANTHER" id="PTHR43133:SF46">
    <property type="entry name" value="RNA POLYMERASE SIGMA-70 FACTOR ECF SUBFAMILY"/>
    <property type="match status" value="1"/>
</dbReference>
<dbReference type="Proteomes" id="UP001319080">
    <property type="component" value="Unassembled WGS sequence"/>
</dbReference>
<name>A0AAP2GPA8_9BACT</name>
<keyword evidence="2" id="KW-0805">Transcription regulation</keyword>
<sequence>MSKGDTQLDDNIWRSFKGGDKTAFAALYRIYAGALLNYGSKISWDRTLVEDSIQDLFFELWNTRERITEPNSIKLYLFKALRYKIYRNTKSNDFTNTLDLELFENLASPSHESKLIRFEVQSEQMENLRTLIKQLPKRQQEAINLRYYHDFSNEEIAKIMGVNYQSAANFIFLAIRKLKLNLKVSVTSFFFFLNFF</sequence>
<evidence type="ECO:0000256" key="2">
    <source>
        <dbReference type="ARBA" id="ARBA00023015"/>
    </source>
</evidence>
<dbReference type="Gene3D" id="1.10.10.10">
    <property type="entry name" value="Winged helix-like DNA-binding domain superfamily/Winged helix DNA-binding domain"/>
    <property type="match status" value="1"/>
</dbReference>
<gene>
    <name evidence="6" type="ORF">KK062_09360</name>
</gene>
<dbReference type="EMBL" id="JAHESE010000006">
    <property type="protein sequence ID" value="MBT1708431.1"/>
    <property type="molecule type" value="Genomic_DNA"/>
</dbReference>
<dbReference type="InterPro" id="IPR013324">
    <property type="entry name" value="RNA_pol_sigma_r3/r4-like"/>
</dbReference>
<dbReference type="Pfam" id="PF08281">
    <property type="entry name" value="Sigma70_r4_2"/>
    <property type="match status" value="1"/>
</dbReference>
<dbReference type="InterPro" id="IPR013325">
    <property type="entry name" value="RNA_pol_sigma_r2"/>
</dbReference>
<comment type="similarity">
    <text evidence="1">Belongs to the sigma-70 factor family. ECF subfamily.</text>
</comment>
<evidence type="ECO:0000256" key="3">
    <source>
        <dbReference type="ARBA" id="ARBA00023082"/>
    </source>
</evidence>
<keyword evidence="4" id="KW-0804">Transcription</keyword>